<dbReference type="PANTHER" id="PTHR21725:SF1">
    <property type="entry name" value="E3 UBIQUITIN-PROTEIN LIGASE UBR4"/>
    <property type="match status" value="1"/>
</dbReference>
<organism evidence="3 4">
    <name type="scientific">Rotaria sordida</name>
    <dbReference type="NCBI Taxonomy" id="392033"/>
    <lineage>
        <taxon>Eukaryota</taxon>
        <taxon>Metazoa</taxon>
        <taxon>Spiralia</taxon>
        <taxon>Gnathifera</taxon>
        <taxon>Rotifera</taxon>
        <taxon>Eurotatoria</taxon>
        <taxon>Bdelloidea</taxon>
        <taxon>Philodinida</taxon>
        <taxon>Philodinidae</taxon>
        <taxon>Rotaria</taxon>
    </lineage>
</organism>
<dbReference type="InterPro" id="IPR025704">
    <property type="entry name" value="E3_Ub_ligase_UBR4_C"/>
</dbReference>
<comment type="similarity">
    <text evidence="1">Belongs to the UBR4 family.</text>
</comment>
<accession>A0A815GAL9</accession>
<proteinExistence type="inferred from homology"/>
<dbReference type="AlphaFoldDB" id="A0A815GAL9"/>
<dbReference type="EMBL" id="CAJNOH010003431">
    <property type="protein sequence ID" value="CAF1336030.1"/>
    <property type="molecule type" value="Genomic_DNA"/>
</dbReference>
<evidence type="ECO:0000259" key="2">
    <source>
        <dbReference type="Pfam" id="PF13764"/>
    </source>
</evidence>
<feature type="domain" description="E3 ubiquitin ligase UBR4 C-terminal" evidence="2">
    <location>
        <begin position="40"/>
        <end position="115"/>
    </location>
</feature>
<name>A0A815GAL9_9BILA</name>
<dbReference type="PANTHER" id="PTHR21725">
    <property type="entry name" value="E3 UBIQUITIN-PROTEIN LIGASE UBR4"/>
    <property type="match status" value="1"/>
</dbReference>
<dbReference type="Proteomes" id="UP000663854">
    <property type="component" value="Unassembled WGS sequence"/>
</dbReference>
<comment type="caution">
    <text evidence="3">The sequence shown here is derived from an EMBL/GenBank/DDBJ whole genome shotgun (WGS) entry which is preliminary data.</text>
</comment>
<dbReference type="PROSITE" id="PS52043">
    <property type="entry name" value="UBR4_E3"/>
    <property type="match status" value="1"/>
</dbReference>
<reference evidence="3" key="1">
    <citation type="submission" date="2021-02" db="EMBL/GenBank/DDBJ databases">
        <authorList>
            <person name="Nowell W R."/>
        </authorList>
    </citation>
    <scope>NUCLEOTIDE SEQUENCE</scope>
</reference>
<keyword evidence="1" id="KW-0863">Zinc-finger</keyword>
<evidence type="ECO:0000256" key="1">
    <source>
        <dbReference type="PROSITE-ProRule" id="PRU01388"/>
    </source>
</evidence>
<gene>
    <name evidence="3" type="ORF">PYM288_LOCUS31655</name>
</gene>
<sequence length="155" mass="17988">MLNKLNLLLKSQTEEQGLLLSIEKLLFIIDKLFYKANLEKNVHIQPYEGKRRKTSAYASVTHFNIIDIQCHRSAIKQARSRDESESALLQNANTPSNGLLTLSERDVAQAQFTRAFLSEDRGGDGRESNIRLTRYEIHRIVYVLRRTRQIEDEEK</sequence>
<evidence type="ECO:0000313" key="3">
    <source>
        <dbReference type="EMBL" id="CAF1336030.1"/>
    </source>
</evidence>
<dbReference type="GO" id="GO:0008270">
    <property type="term" value="F:zinc ion binding"/>
    <property type="evidence" value="ECO:0007669"/>
    <property type="project" value="UniProtKB-KW"/>
</dbReference>
<dbReference type="Pfam" id="PF13764">
    <property type="entry name" value="E3_UbLigase_R4"/>
    <property type="match status" value="1"/>
</dbReference>
<evidence type="ECO:0000313" key="4">
    <source>
        <dbReference type="Proteomes" id="UP000663854"/>
    </source>
</evidence>
<keyword evidence="1" id="KW-0862">Zinc</keyword>
<dbReference type="InterPro" id="IPR045189">
    <property type="entry name" value="UBR4-like"/>
</dbReference>
<keyword evidence="1" id="KW-0479">Metal-binding</keyword>
<feature type="region of interest" description="UBR4 E3 catalytic module" evidence="1">
    <location>
        <begin position="1"/>
        <end position="155"/>
    </location>
</feature>
<protein>
    <recommendedName>
        <fullName evidence="2">E3 ubiquitin ligase UBR4 C-terminal domain-containing protein</fullName>
    </recommendedName>
</protein>